<dbReference type="STRING" id="27342.A0A0H2RK57"/>
<sequence>MSGETQLAVRQSLLTELFTGNATLLTERLGACGELVVPDGDFIAAVSQELFDSFPGATANPYNNSICGRSVDIFANINGLSITVTIVDSCPTCTNEGNLELSSAAFEALGSFDVGRIDGIIWGFD</sequence>
<evidence type="ECO:0000313" key="3">
    <source>
        <dbReference type="Proteomes" id="UP000053477"/>
    </source>
</evidence>
<dbReference type="EMBL" id="KQ085988">
    <property type="protein sequence ID" value="KLO11972.1"/>
    <property type="molecule type" value="Genomic_DNA"/>
</dbReference>
<dbReference type="AlphaFoldDB" id="A0A0H2RK57"/>
<proteinExistence type="predicted"/>
<name>A0A0H2RK57_9AGAM</name>
<evidence type="ECO:0008006" key="4">
    <source>
        <dbReference type="Google" id="ProtNLM"/>
    </source>
</evidence>
<gene>
    <name evidence="2" type="ORF">SCHPADRAFT_941619</name>
</gene>
<protein>
    <recommendedName>
        <fullName evidence="4">RlpA-like protein double-psi beta-barrel domain-containing protein</fullName>
    </recommendedName>
</protein>
<reference evidence="2 3" key="1">
    <citation type="submission" date="2015-04" db="EMBL/GenBank/DDBJ databases">
        <title>Complete genome sequence of Schizopora paradoxa KUC8140, a cosmopolitan wood degrader in East Asia.</title>
        <authorList>
            <consortium name="DOE Joint Genome Institute"/>
            <person name="Min B."/>
            <person name="Park H."/>
            <person name="Jang Y."/>
            <person name="Kim J.-J."/>
            <person name="Kim K.H."/>
            <person name="Pangilinan J."/>
            <person name="Lipzen A."/>
            <person name="Riley R."/>
            <person name="Grigoriev I.V."/>
            <person name="Spatafora J.W."/>
            <person name="Choi I.-G."/>
        </authorList>
    </citation>
    <scope>NUCLEOTIDE SEQUENCE [LARGE SCALE GENOMIC DNA]</scope>
    <source>
        <strain evidence="2 3">KUC8140</strain>
    </source>
</reference>
<dbReference type="PANTHER" id="PTHR31836:SF28">
    <property type="entry name" value="SRCR DOMAIN-CONTAINING PROTEIN-RELATED"/>
    <property type="match status" value="1"/>
</dbReference>
<dbReference type="Proteomes" id="UP000053477">
    <property type="component" value="Unassembled WGS sequence"/>
</dbReference>
<dbReference type="InterPro" id="IPR036908">
    <property type="entry name" value="RlpA-like_sf"/>
</dbReference>
<keyword evidence="1" id="KW-0732">Signal</keyword>
<evidence type="ECO:0000313" key="2">
    <source>
        <dbReference type="EMBL" id="KLO11972.1"/>
    </source>
</evidence>
<dbReference type="CDD" id="cd22191">
    <property type="entry name" value="DPBB_RlpA_EXP_N-like"/>
    <property type="match status" value="1"/>
</dbReference>
<dbReference type="Gene3D" id="2.40.40.10">
    <property type="entry name" value="RlpA-like domain"/>
    <property type="match status" value="1"/>
</dbReference>
<dbReference type="PANTHER" id="PTHR31836">
    <property type="match status" value="1"/>
</dbReference>
<dbReference type="SUPFAM" id="SSF50685">
    <property type="entry name" value="Barwin-like endoglucanases"/>
    <property type="match status" value="1"/>
</dbReference>
<dbReference type="InterPro" id="IPR051477">
    <property type="entry name" value="Expansin_CellWall"/>
</dbReference>
<dbReference type="OrthoDB" id="623670at2759"/>
<accession>A0A0H2RK57</accession>
<keyword evidence="3" id="KW-1185">Reference proteome</keyword>
<evidence type="ECO:0000256" key="1">
    <source>
        <dbReference type="ARBA" id="ARBA00022729"/>
    </source>
</evidence>
<dbReference type="InParanoid" id="A0A0H2RK57"/>
<organism evidence="2 3">
    <name type="scientific">Schizopora paradoxa</name>
    <dbReference type="NCBI Taxonomy" id="27342"/>
    <lineage>
        <taxon>Eukaryota</taxon>
        <taxon>Fungi</taxon>
        <taxon>Dikarya</taxon>
        <taxon>Basidiomycota</taxon>
        <taxon>Agaricomycotina</taxon>
        <taxon>Agaricomycetes</taxon>
        <taxon>Hymenochaetales</taxon>
        <taxon>Schizoporaceae</taxon>
        <taxon>Schizopora</taxon>
    </lineage>
</organism>